<dbReference type="Pfam" id="PF19184">
    <property type="entry name" value="DUF5866"/>
    <property type="match status" value="1"/>
</dbReference>
<evidence type="ECO:0000313" key="2">
    <source>
        <dbReference type="EMBL" id="AGC02263.1"/>
    </source>
</evidence>
<evidence type="ECO:0000259" key="1">
    <source>
        <dbReference type="Pfam" id="PF19184"/>
    </source>
</evidence>
<sequence length="267" mass="31701">MTFKYCIKSVDEYILRFSNEQLSENPYVTGTLIHQVFFSNKFLKKTELHLQYSSDVVKYLIPLIREGVLYLPDICEKYQSENYTKDLLNINKEFIWSELSKLLEYIACDNEYYHKLSKIMQNGAMDLLGRKIHFAYIKKISSNDFNYLLPYDKKQCIFLKSSFLSKLSASMKKIKITPIIKKTFPKLLVMTLENIEKSMYNGILNRLESIEIKIQIRPRYRTIIIYTTQDNKIWNNPEEYIDVIVKHFIIGIDNTVKLLEDHSRVKN</sequence>
<gene>
    <name evidence="2" type="ORF">Moumou_00744</name>
</gene>
<keyword evidence="3" id="KW-1185">Reference proteome</keyword>
<feature type="domain" description="DUF5866" evidence="1">
    <location>
        <begin position="3"/>
        <end position="79"/>
    </location>
</feature>
<dbReference type="OrthoDB" id="31666at10239"/>
<protein>
    <recommendedName>
        <fullName evidence="1">DUF5866 domain-containing protein</fullName>
    </recommendedName>
</protein>
<organism evidence="2 3">
    <name type="scientific">Acanthamoeba polyphaga moumouvirus</name>
    <dbReference type="NCBI Taxonomy" id="1269028"/>
    <lineage>
        <taxon>Viruses</taxon>
        <taxon>Varidnaviria</taxon>
        <taxon>Bamfordvirae</taxon>
        <taxon>Nucleocytoviricota</taxon>
        <taxon>Megaviricetes</taxon>
        <taxon>Imitervirales</taxon>
        <taxon>Mimiviridae</taxon>
        <taxon>Megamimivirinae</taxon>
        <taxon>Moumouvirus</taxon>
    </lineage>
</organism>
<reference evidence="2 3" key="1">
    <citation type="journal article" date="2012" name="Genome Biol. Evol.">
        <title>Related Giant Viruses in Distant Locations and Different Habitats: Acanthamoeba polyphaga moumouvirus Represents a Third Lineage of the Mimiviridae That Is Close to the Megavirus Lineage.</title>
        <authorList>
            <person name="Yoosuf N."/>
            <person name="Yutin N."/>
            <person name="Colson P."/>
            <person name="Shabalina S.A."/>
            <person name="Pagnier I."/>
            <person name="Robert C."/>
            <person name="Azza S."/>
            <person name="Klose T."/>
            <person name="Wong J."/>
            <person name="Rossmann M.G."/>
            <person name="La Scola B."/>
            <person name="Raoult D."/>
            <person name="Koonin E.V."/>
        </authorList>
    </citation>
    <scope>NUCLEOTIDE SEQUENCE [LARGE SCALE GENOMIC DNA]</scope>
    <source>
        <strain evidence="2 3">M10A</strain>
    </source>
</reference>
<dbReference type="RefSeq" id="YP_007354699.1">
    <property type="nucleotide sequence ID" value="NC_020104.1"/>
</dbReference>
<proteinExistence type="predicted"/>
<name>L7RDU4_9VIRU</name>
<accession>L7RDU4</accession>
<evidence type="ECO:0000313" key="3">
    <source>
        <dbReference type="Proteomes" id="UP000201640"/>
    </source>
</evidence>
<dbReference type="Proteomes" id="UP000201640">
    <property type="component" value="Segment"/>
</dbReference>
<dbReference type="GeneID" id="14445825"/>
<dbReference type="InterPro" id="IPR043842">
    <property type="entry name" value="DUF5866"/>
</dbReference>
<dbReference type="KEGG" id="vg:14445825"/>
<dbReference type="EMBL" id="JX962719">
    <property type="protein sequence ID" value="AGC02263.1"/>
    <property type="molecule type" value="Genomic_DNA"/>
</dbReference>